<proteinExistence type="predicted"/>
<reference evidence="1" key="1">
    <citation type="submission" date="2017-12" db="EMBL/GenBank/DDBJ databases">
        <title>High-resolution comparative analysis of great ape genomes.</title>
        <authorList>
            <person name="Pollen A."/>
            <person name="Hastie A."/>
            <person name="Hormozdiari F."/>
            <person name="Dougherty M."/>
            <person name="Liu R."/>
            <person name="Chaisson M."/>
            <person name="Hoppe E."/>
            <person name="Hill C."/>
            <person name="Pang A."/>
            <person name="Hillier L."/>
            <person name="Baker C."/>
            <person name="Armstrong J."/>
            <person name="Shendure J."/>
            <person name="Paten B."/>
            <person name="Wilson R."/>
            <person name="Chao H."/>
            <person name="Schneider V."/>
            <person name="Ventura M."/>
            <person name="Kronenberg Z."/>
            <person name="Murali S."/>
            <person name="Gordon D."/>
            <person name="Cantsilieris S."/>
            <person name="Munson K."/>
            <person name="Nelson B."/>
            <person name="Raja A."/>
            <person name="Underwood J."/>
            <person name="Diekhans M."/>
            <person name="Fiddes I."/>
            <person name="Haussler D."/>
            <person name="Eichler E."/>
        </authorList>
    </citation>
    <scope>NUCLEOTIDE SEQUENCE [LARGE SCALE GENOMIC DNA]</scope>
    <source>
        <strain evidence="1">Susie</strain>
    </source>
</reference>
<dbReference type="AlphaFoldDB" id="A0A2J8V5N0"/>
<protein>
    <submittedName>
        <fullName evidence="1">DEPDC1B isoform 1</fullName>
    </submittedName>
</protein>
<evidence type="ECO:0000313" key="1">
    <source>
        <dbReference type="EMBL" id="PNJ52801.1"/>
    </source>
</evidence>
<accession>A0A2J8V5N0</accession>
<organism evidence="1">
    <name type="scientific">Pongo abelii</name>
    <name type="common">Sumatran orangutan</name>
    <name type="synonym">Pongo pygmaeus abelii</name>
    <dbReference type="NCBI Taxonomy" id="9601"/>
    <lineage>
        <taxon>Eukaryota</taxon>
        <taxon>Metazoa</taxon>
        <taxon>Chordata</taxon>
        <taxon>Craniata</taxon>
        <taxon>Vertebrata</taxon>
        <taxon>Euteleostomi</taxon>
        <taxon>Mammalia</taxon>
        <taxon>Eutheria</taxon>
        <taxon>Euarchontoglires</taxon>
        <taxon>Primates</taxon>
        <taxon>Haplorrhini</taxon>
        <taxon>Catarrhini</taxon>
        <taxon>Hominidae</taxon>
        <taxon>Pongo</taxon>
    </lineage>
</organism>
<name>A0A2J8V5N0_PONAB</name>
<sequence>MEHRIVGPGPYRATRLFLFLRPGAVAHSCNSSTLGGR</sequence>
<gene>
    <name evidence="1" type="ORF">CR201_G0022207</name>
</gene>
<feature type="non-terminal residue" evidence="1">
    <location>
        <position position="37"/>
    </location>
</feature>
<dbReference type="EMBL" id="NDHI03003432">
    <property type="protein sequence ID" value="PNJ52801.1"/>
    <property type="molecule type" value="Genomic_DNA"/>
</dbReference>
<comment type="caution">
    <text evidence="1">The sequence shown here is derived from an EMBL/GenBank/DDBJ whole genome shotgun (WGS) entry which is preliminary data.</text>
</comment>